<keyword evidence="20" id="KW-1185">Reference proteome</keyword>
<dbReference type="InterPro" id="IPR000719">
    <property type="entry name" value="Prot_kinase_dom"/>
</dbReference>
<dbReference type="FunFam" id="1.10.510.10:FF:000161">
    <property type="entry name" value="Wall-associated receptor kinase-like 20"/>
    <property type="match status" value="1"/>
</dbReference>
<sequence length="1015" mass="112244">MEILHRSFPYEILVKCLTGSRQSHVKAHLFILETTKPILLTHNSISPMLLPLARMNSSAFSFLSDLVLVLLLFIQVPSSSSNDDLFTDCRKQFACGDISAGFPFWGNYDRPRACGLPELELRCENNDIAKMNINQVAYRVLGIYQDDRILRIAREDYMVGLCSPQFMNSTFNPKVFESVEGYTNITFIYGCEDAPDPTIPFTCKINEVKDQGVYIQVGDTGPGECYRSVLVPFSIPNWSRIQKLVTVQDLEEHLRKGFEVRLKVEWKACLECITSSGACGIDDATNKTTCYCPNQSSGSTKCPPPAPPPAPALPYRAPVFADDDERYLSCMKSFDCGNIKGVGYPFSGSDRPDYCGYPGFELGCSNQDPEITIMGSTYKLLGVNNQSRTLNVSRSDYTENLCPTLLSNTSLNPNLLNYTSDHGEVTLFYGCPSPSPPALSISQFTCNINDTVMMGYFITANLYLLSGTAPSLTSYLTTCNNSVKVPALQSAIEPILVSPTVAQLLEAINQGFELVWSANDSLCDTCESSGGLCGYNRTTTAFTCYCADQPQDFECSSSPQAPSQSTSFFLQSCVDYDPKKVGALCGKKSRKSALEIGLSSAGALIGAFVGCWIMAFIQRRRRKAALEKTEELPIATPSSKGLATSTNLSQTTPSLTSLRSDIDKGSTYFGVRVFGHDELEEATNFFDSSRELGDGGFGTVYYGVLRDGHEVAVKRLYENNMKRNEQFMNEIEILAHLRHRNLVKLHGCTSRHSRELLLVYEYIPNGTVADHLHGRQSSSGLLTLPVRLSIAIETASALVYLHASDVIHRDVKTNNILLDNDFCVKVADFGLSRLFPTNVTHLTTAPQGTPGYVDPEYYQCYQLTDKSDVYSFGVVLIELISALQAVDTNRRRHDINLSNMAVNKIQNHALNELVDPFLGFDKDFVVRRMVTSVAELAFRCLQQQREMRPTMEEVLEILKRIENENYGAGKADVLDISEDDVGLLKHASSPLQLSADSMSDQFLGSSSSTNTPHSC</sequence>
<dbReference type="AlphaFoldDB" id="A0A8X7Y4V1"/>
<keyword evidence="8" id="KW-0418">Kinase</keyword>
<gene>
    <name evidence="19" type="ORF">POTOM_055290</name>
</gene>
<evidence type="ECO:0000256" key="12">
    <source>
        <dbReference type="ARBA" id="ARBA00023180"/>
    </source>
</evidence>
<feature type="region of interest" description="Disordered" evidence="16">
    <location>
        <begin position="637"/>
        <end position="656"/>
    </location>
</feature>
<dbReference type="InterPro" id="IPR032872">
    <property type="entry name" value="WAK_assoc_C"/>
</dbReference>
<keyword evidence="11 17" id="KW-0472">Membrane</keyword>
<dbReference type="EC" id="2.7.11.1" evidence="2"/>
<evidence type="ECO:0000313" key="20">
    <source>
        <dbReference type="Proteomes" id="UP000886885"/>
    </source>
</evidence>
<dbReference type="SMART" id="SM00220">
    <property type="entry name" value="S_TKc"/>
    <property type="match status" value="1"/>
</dbReference>
<protein>
    <recommendedName>
        <fullName evidence="2">non-specific serine/threonine protein kinase</fullName>
        <ecNumber evidence="2">2.7.11.1</ecNumber>
    </recommendedName>
</protein>
<evidence type="ECO:0000256" key="11">
    <source>
        <dbReference type="ARBA" id="ARBA00023136"/>
    </source>
</evidence>
<dbReference type="GO" id="GO:0005886">
    <property type="term" value="C:plasma membrane"/>
    <property type="evidence" value="ECO:0007669"/>
    <property type="project" value="UniProtKB-ARBA"/>
</dbReference>
<evidence type="ECO:0000256" key="4">
    <source>
        <dbReference type="ARBA" id="ARBA00022679"/>
    </source>
</evidence>
<evidence type="ECO:0000256" key="17">
    <source>
        <dbReference type="SAM" id="Phobius"/>
    </source>
</evidence>
<comment type="catalytic activity">
    <reaction evidence="14">
        <text>L-seryl-[protein] + ATP = O-phospho-L-seryl-[protein] + ADP + H(+)</text>
        <dbReference type="Rhea" id="RHEA:17989"/>
        <dbReference type="Rhea" id="RHEA-COMP:9863"/>
        <dbReference type="Rhea" id="RHEA-COMP:11604"/>
        <dbReference type="ChEBI" id="CHEBI:15378"/>
        <dbReference type="ChEBI" id="CHEBI:29999"/>
        <dbReference type="ChEBI" id="CHEBI:30616"/>
        <dbReference type="ChEBI" id="CHEBI:83421"/>
        <dbReference type="ChEBI" id="CHEBI:456216"/>
        <dbReference type="EC" id="2.7.11.1"/>
    </reaction>
</comment>
<comment type="subcellular location">
    <subcellularLocation>
        <location evidence="1">Membrane</location>
        <topology evidence="1">Single-pass membrane protein</topology>
    </subcellularLocation>
</comment>
<dbReference type="InterPro" id="IPR025287">
    <property type="entry name" value="WAK_GUB"/>
</dbReference>
<name>A0A8X7Y4V1_POPTO</name>
<keyword evidence="12" id="KW-0325">Glycoprotein</keyword>
<dbReference type="InterPro" id="IPR008271">
    <property type="entry name" value="Ser/Thr_kinase_AS"/>
</dbReference>
<organism evidence="19 20">
    <name type="scientific">Populus tomentosa</name>
    <name type="common">Chinese white poplar</name>
    <dbReference type="NCBI Taxonomy" id="118781"/>
    <lineage>
        <taxon>Eukaryota</taxon>
        <taxon>Viridiplantae</taxon>
        <taxon>Streptophyta</taxon>
        <taxon>Embryophyta</taxon>
        <taxon>Tracheophyta</taxon>
        <taxon>Spermatophyta</taxon>
        <taxon>Magnoliopsida</taxon>
        <taxon>eudicotyledons</taxon>
        <taxon>Gunneridae</taxon>
        <taxon>Pentapetalae</taxon>
        <taxon>rosids</taxon>
        <taxon>fabids</taxon>
        <taxon>Malpighiales</taxon>
        <taxon>Salicaceae</taxon>
        <taxon>Saliceae</taxon>
        <taxon>Populus</taxon>
    </lineage>
</organism>
<feature type="binding site" evidence="15">
    <location>
        <position position="714"/>
    </location>
    <ligand>
        <name>ATP</name>
        <dbReference type="ChEBI" id="CHEBI:30616"/>
    </ligand>
</feature>
<keyword evidence="3" id="KW-0723">Serine/threonine-protein kinase</keyword>
<evidence type="ECO:0000313" key="19">
    <source>
        <dbReference type="EMBL" id="KAG6742008.1"/>
    </source>
</evidence>
<evidence type="ECO:0000256" key="15">
    <source>
        <dbReference type="PROSITE-ProRule" id="PRU10141"/>
    </source>
</evidence>
<evidence type="ECO:0000256" key="8">
    <source>
        <dbReference type="ARBA" id="ARBA00022777"/>
    </source>
</evidence>
<dbReference type="OrthoDB" id="4062651at2759"/>
<keyword evidence="10 17" id="KW-1133">Transmembrane helix</keyword>
<dbReference type="InterPro" id="IPR017441">
    <property type="entry name" value="Protein_kinase_ATP_BS"/>
</dbReference>
<evidence type="ECO:0000256" key="13">
    <source>
        <dbReference type="ARBA" id="ARBA00047899"/>
    </source>
</evidence>
<feature type="domain" description="Protein kinase" evidence="18">
    <location>
        <begin position="686"/>
        <end position="961"/>
    </location>
</feature>
<dbReference type="GO" id="GO:0030247">
    <property type="term" value="F:polysaccharide binding"/>
    <property type="evidence" value="ECO:0007669"/>
    <property type="project" value="InterPro"/>
</dbReference>
<dbReference type="PROSITE" id="PS00108">
    <property type="entry name" value="PROTEIN_KINASE_ST"/>
    <property type="match status" value="1"/>
</dbReference>
<dbReference type="EMBL" id="JAAWWB010000034">
    <property type="protein sequence ID" value="KAG6742008.1"/>
    <property type="molecule type" value="Genomic_DNA"/>
</dbReference>
<reference evidence="19" key="1">
    <citation type="journal article" date="2020" name="bioRxiv">
        <title>Hybrid origin of Populus tomentosa Carr. identified through genome sequencing and phylogenomic analysis.</title>
        <authorList>
            <person name="An X."/>
            <person name="Gao K."/>
            <person name="Chen Z."/>
            <person name="Li J."/>
            <person name="Yang X."/>
            <person name="Yang X."/>
            <person name="Zhou J."/>
            <person name="Guo T."/>
            <person name="Zhao T."/>
            <person name="Huang S."/>
            <person name="Miao D."/>
            <person name="Khan W.U."/>
            <person name="Rao P."/>
            <person name="Ye M."/>
            <person name="Lei B."/>
            <person name="Liao W."/>
            <person name="Wang J."/>
            <person name="Ji L."/>
            <person name="Li Y."/>
            <person name="Guo B."/>
            <person name="Mustafa N.S."/>
            <person name="Li S."/>
            <person name="Yun Q."/>
            <person name="Keller S.R."/>
            <person name="Mao J."/>
            <person name="Zhang R."/>
            <person name="Strauss S.H."/>
        </authorList>
    </citation>
    <scope>NUCLEOTIDE SEQUENCE</scope>
    <source>
        <strain evidence="19">GM15</strain>
        <tissue evidence="19">Leaf</tissue>
    </source>
</reference>
<evidence type="ECO:0000256" key="9">
    <source>
        <dbReference type="ARBA" id="ARBA00022840"/>
    </source>
</evidence>
<keyword evidence="7 15" id="KW-0547">Nucleotide-binding</keyword>
<dbReference type="Pfam" id="PF07714">
    <property type="entry name" value="PK_Tyr_Ser-Thr"/>
    <property type="match status" value="1"/>
</dbReference>
<dbReference type="GO" id="GO:0004674">
    <property type="term" value="F:protein serine/threonine kinase activity"/>
    <property type="evidence" value="ECO:0007669"/>
    <property type="project" value="UniProtKB-KW"/>
</dbReference>
<comment type="caution">
    <text evidence="19">The sequence shown here is derived from an EMBL/GenBank/DDBJ whole genome shotgun (WGS) entry which is preliminary data.</text>
</comment>
<keyword evidence="4" id="KW-0808">Transferase</keyword>
<dbReference type="PROSITE" id="PS50011">
    <property type="entry name" value="PROTEIN_KINASE_DOM"/>
    <property type="match status" value="1"/>
</dbReference>
<evidence type="ECO:0000256" key="10">
    <source>
        <dbReference type="ARBA" id="ARBA00022989"/>
    </source>
</evidence>
<dbReference type="Pfam" id="PF13947">
    <property type="entry name" value="GUB_WAK_bind"/>
    <property type="match status" value="2"/>
</dbReference>
<dbReference type="Pfam" id="PF14380">
    <property type="entry name" value="WAK_assoc"/>
    <property type="match status" value="2"/>
</dbReference>
<dbReference type="PANTHER" id="PTHR46008">
    <property type="entry name" value="LEAF RUST 10 DISEASE-RESISTANCE LOCUS RECEPTOR-LIKE PROTEIN KINASE-LIKE 1.4"/>
    <property type="match status" value="1"/>
</dbReference>
<evidence type="ECO:0000256" key="2">
    <source>
        <dbReference type="ARBA" id="ARBA00012513"/>
    </source>
</evidence>
<comment type="catalytic activity">
    <reaction evidence="13">
        <text>L-threonyl-[protein] + ATP = O-phospho-L-threonyl-[protein] + ADP + H(+)</text>
        <dbReference type="Rhea" id="RHEA:46608"/>
        <dbReference type="Rhea" id="RHEA-COMP:11060"/>
        <dbReference type="Rhea" id="RHEA-COMP:11605"/>
        <dbReference type="ChEBI" id="CHEBI:15378"/>
        <dbReference type="ChEBI" id="CHEBI:30013"/>
        <dbReference type="ChEBI" id="CHEBI:30616"/>
        <dbReference type="ChEBI" id="CHEBI:61977"/>
        <dbReference type="ChEBI" id="CHEBI:456216"/>
        <dbReference type="EC" id="2.7.11.1"/>
    </reaction>
</comment>
<evidence type="ECO:0000256" key="16">
    <source>
        <dbReference type="SAM" id="MobiDB-lite"/>
    </source>
</evidence>
<proteinExistence type="predicted"/>
<evidence type="ECO:0000259" key="18">
    <source>
        <dbReference type="PROSITE" id="PS50011"/>
    </source>
</evidence>
<dbReference type="GO" id="GO:0005524">
    <property type="term" value="F:ATP binding"/>
    <property type="evidence" value="ECO:0007669"/>
    <property type="project" value="UniProtKB-UniRule"/>
</dbReference>
<evidence type="ECO:0000256" key="5">
    <source>
        <dbReference type="ARBA" id="ARBA00022692"/>
    </source>
</evidence>
<accession>A0A8X7Y4V1</accession>
<dbReference type="InterPro" id="IPR001245">
    <property type="entry name" value="Ser-Thr/Tyr_kinase_cat_dom"/>
</dbReference>
<evidence type="ECO:0000256" key="6">
    <source>
        <dbReference type="ARBA" id="ARBA00022729"/>
    </source>
</evidence>
<evidence type="ECO:0000256" key="14">
    <source>
        <dbReference type="ARBA" id="ARBA00048679"/>
    </source>
</evidence>
<evidence type="ECO:0000256" key="1">
    <source>
        <dbReference type="ARBA" id="ARBA00004167"/>
    </source>
</evidence>
<keyword evidence="6" id="KW-0732">Signal</keyword>
<evidence type="ECO:0000256" key="3">
    <source>
        <dbReference type="ARBA" id="ARBA00022527"/>
    </source>
</evidence>
<feature type="transmembrane region" description="Helical" evidence="17">
    <location>
        <begin position="596"/>
        <end position="617"/>
    </location>
</feature>
<dbReference type="Proteomes" id="UP000886885">
    <property type="component" value="Chromosome 17D"/>
</dbReference>
<keyword evidence="5 17" id="KW-0812">Transmembrane</keyword>
<keyword evidence="9 15" id="KW-0067">ATP-binding</keyword>
<dbReference type="PROSITE" id="PS00107">
    <property type="entry name" value="PROTEIN_KINASE_ATP"/>
    <property type="match status" value="1"/>
</dbReference>
<dbReference type="PANTHER" id="PTHR46008:SF34">
    <property type="entry name" value="PROTEIN KINASE DOMAIN-CONTAINING PROTEIN"/>
    <property type="match status" value="1"/>
</dbReference>
<evidence type="ECO:0000256" key="7">
    <source>
        <dbReference type="ARBA" id="ARBA00022741"/>
    </source>
</evidence>